<dbReference type="InterPro" id="IPR036116">
    <property type="entry name" value="FN3_sf"/>
</dbReference>
<dbReference type="SMART" id="SM00231">
    <property type="entry name" value="FA58C"/>
    <property type="match status" value="1"/>
</dbReference>
<dbReference type="Proteomes" id="UP000645217">
    <property type="component" value="Unassembled WGS sequence"/>
</dbReference>
<feature type="chain" id="PRO_5037801948" evidence="4">
    <location>
        <begin position="33"/>
        <end position="1194"/>
    </location>
</feature>
<dbReference type="Gene3D" id="2.60.40.10">
    <property type="entry name" value="Immunoglobulins"/>
    <property type="match status" value="3"/>
</dbReference>
<feature type="region of interest" description="Disordered" evidence="3">
    <location>
        <begin position="246"/>
        <end position="271"/>
    </location>
</feature>
<keyword evidence="1" id="KW-0326">Glycosidase</keyword>
<evidence type="ECO:0000313" key="7">
    <source>
        <dbReference type="Proteomes" id="UP000645217"/>
    </source>
</evidence>
<dbReference type="PANTHER" id="PTHR45713:SF6">
    <property type="entry name" value="F5_8 TYPE C DOMAIN-CONTAINING PROTEIN"/>
    <property type="match status" value="1"/>
</dbReference>
<accession>A0A917QQ09</accession>
<dbReference type="InterPro" id="IPR055149">
    <property type="entry name" value="Agl_cat_D2"/>
</dbReference>
<dbReference type="EMBL" id="BMNT01000001">
    <property type="protein sequence ID" value="GGK62402.1"/>
    <property type="molecule type" value="Genomic_DNA"/>
</dbReference>
<dbReference type="GO" id="GO:0016798">
    <property type="term" value="F:hydrolase activity, acting on glycosyl bonds"/>
    <property type="evidence" value="ECO:0007669"/>
    <property type="project" value="UniProtKB-KW"/>
</dbReference>
<dbReference type="SUPFAM" id="SSF49785">
    <property type="entry name" value="Galactose-binding domain-like"/>
    <property type="match status" value="2"/>
</dbReference>
<evidence type="ECO:0000313" key="6">
    <source>
        <dbReference type="EMBL" id="GGK62402.1"/>
    </source>
</evidence>
<keyword evidence="7" id="KW-1185">Reference proteome</keyword>
<dbReference type="PROSITE" id="PS50022">
    <property type="entry name" value="FA58C_3"/>
    <property type="match status" value="2"/>
</dbReference>
<feature type="domain" description="F5/8 type C" evidence="5">
    <location>
        <begin position="30"/>
        <end position="169"/>
    </location>
</feature>
<feature type="compositionally biased region" description="Polar residues" evidence="3">
    <location>
        <begin position="252"/>
        <end position="262"/>
    </location>
</feature>
<dbReference type="Gene3D" id="2.160.20.10">
    <property type="entry name" value="Single-stranded right-handed beta-helix, Pectin lyase-like"/>
    <property type="match status" value="1"/>
</dbReference>
<dbReference type="InterPro" id="IPR013783">
    <property type="entry name" value="Ig-like_fold"/>
</dbReference>
<dbReference type="InterPro" id="IPR000421">
    <property type="entry name" value="FA58C"/>
</dbReference>
<dbReference type="InterPro" id="IPR011050">
    <property type="entry name" value="Pectin_lyase_fold/virulence"/>
</dbReference>
<dbReference type="Pfam" id="PF22633">
    <property type="entry name" value="F5_F8_type_C_2"/>
    <property type="match status" value="1"/>
</dbReference>
<sequence length="1194" mass="124295">MRNKQHTVLRLVAAFLAAGLLVLAGPVLPASAAGPNLAAGKTLTASSFTDVYPAGNAGDGNQATYWESANNAFPQWIQVDLGSALSVDQLVLKLPGSGWGARTQTLTVQGSTNGSTFSTIVGSAGYTFSGTNVVTIGLTTTTTRYVRLTFTANTGWPAAQLSEFEVYGPVSGDTQAPTAPTGLAYTQPASGQVKLTWNASTDDVGVTGYTIYANNAVRATVAGNVLTYTDTQPDTATVSYRVTAKDAAGHESASSNTVTRTGSGDPGTNLAANKPVSASSYVHTFVATNANDGNLTTYWEGAGGSYPNTLTVQLGANASVRQVVVKLNPDPAWGSRTQTFQVLGRDQNATSFTSLVSSAAYSFDPATGNTVTIPVTATVADVQLRFTANTGAPAGQVAELQVIGTAAPNPDLTVTGVTASPASPVETDAVTLSATVRNGGTAASGATNVDFYLGATKVGTASVGALAAGATSSVSATIGPRDAGTYQLTAKVDESNAVVELNETNNSFTSPTSLVVRPVDSSDLVAATSWTPSNPSAGNTVTFSVAIKNQGTIASASGAHGITLTVADQNGTVVRTLTGSYNGVIAAGATTSPVNLGTWTAANGRFTVRTVLAADAGELPVKQANNTTSQSFFVGRGANMPYDMYEAEDAVTGGGAQVVGPNRTIGDLAGEASGRKAVTLNSTGSYVEFTTKASTNTLVTRFSIPDAAGGGGITSTLNIYVNGTFLKPIDLTSRYIWVYGNEAGPSNSPGAGAPRHIYDEASVMLGQTVPAGSKIRLQKDPANSTTYAIDFVNLEQVSPIANPDTAKYAVPSGFGHQDVQNALDRVRMDTTGTLVGVYLPPGTYDTAQKFNVYGKPIKVVGAGPWYTQFRAPQNQENTDIGFDTSSSANGSSFSGFAYFGNYTTRIDGPGKVFNWAGVADMTIDNVWAEHMVCLYWGQNTDRITIKNSRIRDMWADGVNMTNGSTDNHVVNNEARSTGDDSFALFSAIDAGGADEKNNVYENLTSLLTWRAAGVAVYGGYANTFRNIYIADTLVYSGITISSLDFGYPMNGFGASPPTQFQNISIVRAGGHFWGQQTFPAIWLFSASKVFQGIRISDVDIVDPTYSGIMFQTQYIGGQPVNPITDTVLTNVTISGARKSGDAFDAKSGFGIWVNELPEPGQGPAVGSATFNNLVLRDNAQDIKNTTSTFTIVRN</sequence>
<evidence type="ECO:0000259" key="5">
    <source>
        <dbReference type="PROSITE" id="PS50022"/>
    </source>
</evidence>
<keyword evidence="4" id="KW-0732">Signal</keyword>
<proteinExistence type="predicted"/>
<feature type="domain" description="F5/8 type C" evidence="5">
    <location>
        <begin position="258"/>
        <end position="405"/>
    </location>
</feature>
<dbReference type="Gene3D" id="2.60.120.260">
    <property type="entry name" value="Galactose-binding domain-like"/>
    <property type="match status" value="2"/>
</dbReference>
<evidence type="ECO:0000256" key="3">
    <source>
        <dbReference type="SAM" id="MobiDB-lite"/>
    </source>
</evidence>
<dbReference type="Pfam" id="PF22815">
    <property type="entry name" value="CatAgl_D1"/>
    <property type="match status" value="1"/>
</dbReference>
<dbReference type="AlphaFoldDB" id="A0A917QQ09"/>
<dbReference type="Pfam" id="PF00754">
    <property type="entry name" value="F5_F8_type_C"/>
    <property type="match status" value="1"/>
</dbReference>
<protein>
    <submittedName>
        <fullName evidence="6">Glycosyl hydrolase</fullName>
    </submittedName>
</protein>
<dbReference type="InterPro" id="IPR011635">
    <property type="entry name" value="CARDB"/>
</dbReference>
<dbReference type="SUPFAM" id="SSF49265">
    <property type="entry name" value="Fibronectin type III"/>
    <property type="match status" value="1"/>
</dbReference>
<reference evidence="6" key="1">
    <citation type="journal article" date="2014" name="Int. J. Syst. Evol. Microbiol.">
        <title>Complete genome sequence of Corynebacterium casei LMG S-19264T (=DSM 44701T), isolated from a smear-ripened cheese.</title>
        <authorList>
            <consortium name="US DOE Joint Genome Institute (JGI-PGF)"/>
            <person name="Walter F."/>
            <person name="Albersmeier A."/>
            <person name="Kalinowski J."/>
            <person name="Ruckert C."/>
        </authorList>
    </citation>
    <scope>NUCLEOTIDE SEQUENCE</scope>
    <source>
        <strain evidence="6">JCM 13064</strain>
    </source>
</reference>
<evidence type="ECO:0000256" key="1">
    <source>
        <dbReference type="ARBA" id="ARBA00023295"/>
    </source>
</evidence>
<keyword evidence="6" id="KW-0378">Hydrolase</keyword>
<name>A0A917QQ09_9ACTN</name>
<gene>
    <name evidence="6" type="ORF">GCM10007964_01930</name>
</gene>
<dbReference type="InterPro" id="IPR008979">
    <property type="entry name" value="Galactose-bd-like_sf"/>
</dbReference>
<organism evidence="6 7">
    <name type="scientific">Sphaerisporangium melleum</name>
    <dbReference type="NCBI Taxonomy" id="321316"/>
    <lineage>
        <taxon>Bacteria</taxon>
        <taxon>Bacillati</taxon>
        <taxon>Actinomycetota</taxon>
        <taxon>Actinomycetes</taxon>
        <taxon>Streptosporangiales</taxon>
        <taxon>Streptosporangiaceae</taxon>
        <taxon>Sphaerisporangium</taxon>
    </lineage>
</organism>
<dbReference type="InterPro" id="IPR051941">
    <property type="entry name" value="BG_Antigen-Binding_Lectin"/>
</dbReference>
<dbReference type="RefSeq" id="WP_189160987.1">
    <property type="nucleotide sequence ID" value="NZ_BMNT01000001.1"/>
</dbReference>
<keyword evidence="2" id="KW-0624">Polysaccharide degradation</keyword>
<dbReference type="SUPFAM" id="SSF51126">
    <property type="entry name" value="Pectin lyase-like"/>
    <property type="match status" value="1"/>
</dbReference>
<keyword evidence="2" id="KW-0119">Carbohydrate metabolism</keyword>
<dbReference type="InterPro" id="IPR003961">
    <property type="entry name" value="FN3_dom"/>
</dbReference>
<dbReference type="CDD" id="cd00063">
    <property type="entry name" value="FN3"/>
    <property type="match status" value="1"/>
</dbReference>
<dbReference type="InterPro" id="IPR012334">
    <property type="entry name" value="Pectin_lyas_fold"/>
</dbReference>
<comment type="caution">
    <text evidence="6">The sequence shown here is derived from an EMBL/GenBank/DDBJ whole genome shotgun (WGS) entry which is preliminary data.</text>
</comment>
<evidence type="ECO:0000256" key="2">
    <source>
        <dbReference type="ARBA" id="ARBA00023326"/>
    </source>
</evidence>
<feature type="signal peptide" evidence="4">
    <location>
        <begin position="1"/>
        <end position="32"/>
    </location>
</feature>
<evidence type="ECO:0000256" key="4">
    <source>
        <dbReference type="SAM" id="SignalP"/>
    </source>
</evidence>
<dbReference type="InterPro" id="IPR033801">
    <property type="entry name" value="CBM6-CBM35-CBM36-like_1"/>
</dbReference>
<dbReference type="GO" id="GO:0000272">
    <property type="term" value="P:polysaccharide catabolic process"/>
    <property type="evidence" value="ECO:0007669"/>
    <property type="project" value="UniProtKB-KW"/>
</dbReference>
<dbReference type="PANTHER" id="PTHR45713">
    <property type="entry name" value="FTP DOMAIN-CONTAINING PROTEIN"/>
    <property type="match status" value="1"/>
</dbReference>
<reference evidence="6" key="2">
    <citation type="submission" date="2020-09" db="EMBL/GenBank/DDBJ databases">
        <authorList>
            <person name="Sun Q."/>
            <person name="Ohkuma M."/>
        </authorList>
    </citation>
    <scope>NUCLEOTIDE SEQUENCE</scope>
    <source>
        <strain evidence="6">JCM 13064</strain>
    </source>
</reference>
<dbReference type="Pfam" id="PF07705">
    <property type="entry name" value="CARDB"/>
    <property type="match status" value="1"/>
</dbReference>
<dbReference type="InterPro" id="IPR006626">
    <property type="entry name" value="PbH1"/>
</dbReference>
<dbReference type="SMART" id="SM00710">
    <property type="entry name" value="PbH1"/>
    <property type="match status" value="6"/>
</dbReference>
<dbReference type="CDD" id="cd14490">
    <property type="entry name" value="CBM6-CBM35-CBM36_like_1"/>
    <property type="match status" value="1"/>
</dbReference>
<dbReference type="Pfam" id="PF22816">
    <property type="entry name" value="CatAgl_D2"/>
    <property type="match status" value="1"/>
</dbReference>